<dbReference type="InterPro" id="IPR000073">
    <property type="entry name" value="AB_hydrolase_1"/>
</dbReference>
<dbReference type="PANTHER" id="PTHR43798">
    <property type="entry name" value="MONOACYLGLYCEROL LIPASE"/>
    <property type="match status" value="1"/>
</dbReference>
<dbReference type="InterPro" id="IPR050266">
    <property type="entry name" value="AB_hydrolase_sf"/>
</dbReference>
<feature type="domain" description="AB hydrolase-1" evidence="2">
    <location>
        <begin position="71"/>
        <end position="322"/>
    </location>
</feature>
<dbReference type="HOGENOM" id="CLU_020336_9_0_0"/>
<keyword evidence="1" id="KW-1133">Transmembrane helix</keyword>
<evidence type="ECO:0000256" key="1">
    <source>
        <dbReference type="SAM" id="Phobius"/>
    </source>
</evidence>
<reference evidence="3" key="1">
    <citation type="submission" date="2006-10" db="EMBL/GenBank/DDBJ databases">
        <title>Complete sequence of Solibacter usitatus Ellin6076.</title>
        <authorList>
            <consortium name="US DOE Joint Genome Institute"/>
            <person name="Copeland A."/>
            <person name="Lucas S."/>
            <person name="Lapidus A."/>
            <person name="Barry K."/>
            <person name="Detter J.C."/>
            <person name="Glavina del Rio T."/>
            <person name="Hammon N."/>
            <person name="Israni S."/>
            <person name="Dalin E."/>
            <person name="Tice H."/>
            <person name="Pitluck S."/>
            <person name="Thompson L.S."/>
            <person name="Brettin T."/>
            <person name="Bruce D."/>
            <person name="Han C."/>
            <person name="Tapia R."/>
            <person name="Gilna P."/>
            <person name="Schmutz J."/>
            <person name="Larimer F."/>
            <person name="Land M."/>
            <person name="Hauser L."/>
            <person name="Kyrpides N."/>
            <person name="Mikhailova N."/>
            <person name="Janssen P.H."/>
            <person name="Kuske C.R."/>
            <person name="Richardson P."/>
        </authorList>
    </citation>
    <scope>NUCLEOTIDE SEQUENCE</scope>
    <source>
        <strain evidence="3">Ellin6076</strain>
    </source>
</reference>
<dbReference type="InterPro" id="IPR029058">
    <property type="entry name" value="AB_hydrolase_fold"/>
</dbReference>
<protein>
    <submittedName>
        <fullName evidence="3">Alpha/beta hydrolase fold</fullName>
    </submittedName>
</protein>
<evidence type="ECO:0000313" key="3">
    <source>
        <dbReference type="EMBL" id="ABJ84179.1"/>
    </source>
</evidence>
<keyword evidence="1" id="KW-0812">Transmembrane</keyword>
<accession>Q022C4</accession>
<dbReference type="AlphaFoldDB" id="Q022C4"/>
<keyword evidence="3" id="KW-0378">Hydrolase</keyword>
<organism evidence="3">
    <name type="scientific">Solibacter usitatus (strain Ellin6076)</name>
    <dbReference type="NCBI Taxonomy" id="234267"/>
    <lineage>
        <taxon>Bacteria</taxon>
        <taxon>Pseudomonadati</taxon>
        <taxon>Acidobacteriota</taxon>
        <taxon>Terriglobia</taxon>
        <taxon>Bryobacterales</taxon>
        <taxon>Solibacteraceae</taxon>
        <taxon>Candidatus Solibacter</taxon>
    </lineage>
</organism>
<gene>
    <name evidence="3" type="ordered locus">Acid_3202</name>
</gene>
<name>Q022C4_SOLUE</name>
<dbReference type="InParanoid" id="Q022C4"/>
<dbReference type="eggNOG" id="COG0596">
    <property type="taxonomic scope" value="Bacteria"/>
</dbReference>
<dbReference type="OrthoDB" id="59888at2"/>
<feature type="transmembrane region" description="Helical" evidence="1">
    <location>
        <begin position="6"/>
        <end position="28"/>
    </location>
</feature>
<dbReference type="STRING" id="234267.Acid_3202"/>
<evidence type="ECO:0000259" key="2">
    <source>
        <dbReference type="Pfam" id="PF12697"/>
    </source>
</evidence>
<dbReference type="GO" id="GO:0016020">
    <property type="term" value="C:membrane"/>
    <property type="evidence" value="ECO:0007669"/>
    <property type="project" value="TreeGrafter"/>
</dbReference>
<dbReference type="EMBL" id="CP000473">
    <property type="protein sequence ID" value="ABJ84179.1"/>
    <property type="molecule type" value="Genomic_DNA"/>
</dbReference>
<sequence precursor="true">MRLGHLAKRGVATAAAVIAGGLLFGFVYQRVAERYERGNLPRPGRLVDVGGHRLYLSCTGEGSPTVVLDSALGVVSYSWTPIQAEVSRFTRVCSYDRAGYGLSDPGPLPRTSKQLASELHSLLGTAEEAGPYVLVGHSLGGLTIRLFTQAHPAEVAGLVLVDSASENAEAHLTPELRPLMMPPLTQMKFAGVLAEFGMHRIVLSMRKGRGSTEAQRAAALNLRRRAYIQAAIGELEALPLSTEQVRSAGKLGDRPLIVLTRGPVHPGEAPRGVSPAIYENFERIWRTEIQATMVGLSTRGEQRFAKHSGHMIPQEEPEAVIDGIREVVSRTRLR</sequence>
<keyword evidence="1" id="KW-0472">Membrane</keyword>
<dbReference type="Pfam" id="PF12697">
    <property type="entry name" value="Abhydrolase_6"/>
    <property type="match status" value="1"/>
</dbReference>
<dbReference type="GO" id="GO:0016787">
    <property type="term" value="F:hydrolase activity"/>
    <property type="evidence" value="ECO:0007669"/>
    <property type="project" value="UniProtKB-KW"/>
</dbReference>
<dbReference type="SUPFAM" id="SSF53474">
    <property type="entry name" value="alpha/beta-Hydrolases"/>
    <property type="match status" value="1"/>
</dbReference>
<dbReference type="KEGG" id="sus:Acid_3202"/>
<dbReference type="Gene3D" id="3.40.50.1820">
    <property type="entry name" value="alpha/beta hydrolase"/>
    <property type="match status" value="1"/>
</dbReference>
<dbReference type="PANTHER" id="PTHR43798:SF33">
    <property type="entry name" value="HYDROLASE, PUTATIVE (AFU_ORTHOLOGUE AFUA_2G14860)-RELATED"/>
    <property type="match status" value="1"/>
</dbReference>
<proteinExistence type="predicted"/>